<dbReference type="AlphaFoldDB" id="A0A128FJY9"/>
<proteinExistence type="predicted"/>
<feature type="compositionally biased region" description="Polar residues" evidence="1">
    <location>
        <begin position="1"/>
        <end position="18"/>
    </location>
</feature>
<dbReference type="AntiFam" id="ANF00174">
    <property type="entry name" value="Shadow ORF (irp2)"/>
</dbReference>
<protein>
    <submittedName>
        <fullName evidence="2">Uncharacterized protein</fullName>
    </submittedName>
</protein>
<evidence type="ECO:0000256" key="1">
    <source>
        <dbReference type="SAM" id="MobiDB-lite"/>
    </source>
</evidence>
<keyword evidence="3" id="KW-1185">Reference proteome</keyword>
<reference evidence="3" key="1">
    <citation type="submission" date="2016-02" db="EMBL/GenBank/DDBJ databases">
        <authorList>
            <person name="Rodrigo-Torres Lidia"/>
            <person name="Arahal R.David."/>
        </authorList>
    </citation>
    <scope>NUCLEOTIDE SEQUENCE [LARGE SCALE GENOMIC DNA]</scope>
    <source>
        <strain evidence="3">CECT 8713</strain>
    </source>
</reference>
<gene>
    <name evidence="2" type="ORF">GMA8713_05166</name>
</gene>
<feature type="region of interest" description="Disordered" evidence="1">
    <location>
        <begin position="1"/>
        <end position="33"/>
    </location>
</feature>
<sequence>MMFVNQRQPGSGIASNSVIDHDDGTASAEQTEEVIDGEVKIERRDRKHTAVGVDTIAVVNVIKGIGGGLMGHFNAFGFTGRAGGEDDIRRAVW</sequence>
<evidence type="ECO:0000313" key="2">
    <source>
        <dbReference type="EMBL" id="CZF87119.1"/>
    </source>
</evidence>
<dbReference type="EMBL" id="FIZY01000163">
    <property type="protein sequence ID" value="CZF87119.1"/>
    <property type="molecule type" value="Genomic_DNA"/>
</dbReference>
<evidence type="ECO:0000313" key="3">
    <source>
        <dbReference type="Proteomes" id="UP000073601"/>
    </source>
</evidence>
<dbReference type="Proteomes" id="UP000073601">
    <property type="component" value="Unassembled WGS sequence"/>
</dbReference>
<dbReference type="AntiFam" id="ANF00178">
    <property type="entry name" value="Shadow ORF (opposite dhbF)"/>
</dbReference>
<organism evidence="2 3">
    <name type="scientific">Grimontia marina</name>
    <dbReference type="NCBI Taxonomy" id="646534"/>
    <lineage>
        <taxon>Bacteria</taxon>
        <taxon>Pseudomonadati</taxon>
        <taxon>Pseudomonadota</taxon>
        <taxon>Gammaproteobacteria</taxon>
        <taxon>Vibrionales</taxon>
        <taxon>Vibrionaceae</taxon>
        <taxon>Grimontia</taxon>
    </lineage>
</organism>
<name>A0A128FJY9_9GAMM</name>
<accession>A0A128FJY9</accession>